<dbReference type="Pfam" id="PF00010">
    <property type="entry name" value="HLH"/>
    <property type="match status" value="1"/>
</dbReference>
<dbReference type="InterPro" id="IPR036638">
    <property type="entry name" value="HLH_DNA-bd_sf"/>
</dbReference>
<evidence type="ECO:0000256" key="7">
    <source>
        <dbReference type="SAM" id="MobiDB-lite"/>
    </source>
</evidence>
<evidence type="ECO:0000256" key="4">
    <source>
        <dbReference type="ARBA" id="ARBA00023159"/>
    </source>
</evidence>
<dbReference type="OrthoDB" id="690068at2759"/>
<keyword evidence="5" id="KW-0804">Transcription</keyword>
<keyword evidence="4" id="KW-0010">Activator</keyword>
<feature type="domain" description="BHLH" evidence="8">
    <location>
        <begin position="372"/>
        <end position="421"/>
    </location>
</feature>
<dbReference type="GO" id="GO:0005634">
    <property type="term" value="C:nucleus"/>
    <property type="evidence" value="ECO:0007669"/>
    <property type="project" value="UniProtKB-SubCell"/>
</dbReference>
<dbReference type="Gramene" id="TraesCS2D02G575600.3">
    <property type="protein sequence ID" value="TraesCS2D02G575600.3"/>
    <property type="gene ID" value="TraesCS2D02G575600"/>
</dbReference>
<dbReference type="Gramene" id="TraesCS2D03G1324200.1">
    <property type="protein sequence ID" value="TraesCS2D03G1324200.1.CDS"/>
    <property type="gene ID" value="TraesCS2D03G1324200"/>
</dbReference>
<feature type="compositionally biased region" description="Basic and acidic residues" evidence="7">
    <location>
        <begin position="437"/>
        <end position="448"/>
    </location>
</feature>
<sequence>MALSAAPAGQAPPLGKQLSYQLAAAVRSINWTYAIFWSMSTGLRPPGVLTWKDGFYNGEVKTRKIISLTTTEVTANDLILQRSEQLRELYESLLSGKADHRGRRPAASLSPEDLGEAEWYYTLSMTYSFRPGQGLPGKSFASNQHVWLYNAQYADTKAFKRALLAKTAPIQTVVCIPFMGGVLELGTSDLVLEDPDMVNAIGTSFWELPFQACLESEAPSSSPSTNEIGNGEVDIVVFEDLDHNVAERFISELGEVESMSDANINCATKEVDDFYDLIEELDVCALEDNLVMERSFEFMSSLEMAPDMDALRIDDNTITLSSSVNGSRPSCFTVWKRSSDWEDMDVRDLGESQKLLKKVVAGGGWTMRAQESNIKTHVLSERRHREKLNEMFLVLKSLVPSINKMDKASILAETITYLKELEQRVEELESSRAPSWHPKEATGRGLHDVARRKKIKLSTGCKRKAPESEREDDDGPTNVVNVTMMDNEVILEVQCRWKKLLMTRVFDAIRSLRLDIVSVHTSTPGGLLELKIRATHQVSTSPPPSKVDPIIYVEYIKFIKASHYSLIYQHCWIVAGCGWFWYCGTWDDH</sequence>
<proteinExistence type="inferred from homology"/>
<dbReference type="InterPro" id="IPR011598">
    <property type="entry name" value="bHLH_dom"/>
</dbReference>
<evidence type="ECO:0000313" key="10">
    <source>
        <dbReference type="Proteomes" id="UP000019116"/>
    </source>
</evidence>
<dbReference type="Pfam" id="PF14215">
    <property type="entry name" value="bHLH-MYC_N"/>
    <property type="match status" value="1"/>
</dbReference>
<dbReference type="AlphaFoldDB" id="A0A3B6DNF3"/>
<dbReference type="Proteomes" id="UP000019116">
    <property type="component" value="Chromosome 2D"/>
</dbReference>
<dbReference type="EnsemblPlants" id="TraesCS2D02G575600.3">
    <property type="protein sequence ID" value="TraesCS2D02G575600.3"/>
    <property type="gene ID" value="TraesCS2D02G575600"/>
</dbReference>
<reference evidence="9" key="1">
    <citation type="submission" date="2018-08" db="EMBL/GenBank/DDBJ databases">
        <authorList>
            <person name="Rossello M."/>
        </authorList>
    </citation>
    <scope>NUCLEOTIDE SEQUENCE [LARGE SCALE GENOMIC DNA]</scope>
    <source>
        <strain evidence="9">cv. Chinese Spring</strain>
    </source>
</reference>
<keyword evidence="10" id="KW-1185">Reference proteome</keyword>
<dbReference type="PaxDb" id="4565-Traes_2DL_4B8EB6417.1"/>
<dbReference type="PROSITE" id="PS50888">
    <property type="entry name" value="BHLH"/>
    <property type="match status" value="1"/>
</dbReference>
<evidence type="ECO:0000256" key="5">
    <source>
        <dbReference type="ARBA" id="ARBA00023163"/>
    </source>
</evidence>
<dbReference type="GO" id="GO:0046983">
    <property type="term" value="F:protein dimerization activity"/>
    <property type="evidence" value="ECO:0007669"/>
    <property type="project" value="InterPro"/>
</dbReference>
<feature type="region of interest" description="Disordered" evidence="7">
    <location>
        <begin position="457"/>
        <end position="477"/>
    </location>
</feature>
<evidence type="ECO:0000259" key="8">
    <source>
        <dbReference type="PROSITE" id="PS50888"/>
    </source>
</evidence>
<evidence type="ECO:0000256" key="1">
    <source>
        <dbReference type="ARBA" id="ARBA00004123"/>
    </source>
</evidence>
<dbReference type="Pfam" id="PF22754">
    <property type="entry name" value="bHLH-TF_ACT-like_plant"/>
    <property type="match status" value="1"/>
</dbReference>
<dbReference type="Gene3D" id="4.10.280.10">
    <property type="entry name" value="Helix-loop-helix DNA-binding domain"/>
    <property type="match status" value="1"/>
</dbReference>
<dbReference type="SMART" id="SM00353">
    <property type="entry name" value="HLH"/>
    <property type="match status" value="1"/>
</dbReference>
<evidence type="ECO:0000256" key="6">
    <source>
        <dbReference type="ARBA" id="ARBA00023242"/>
    </source>
</evidence>
<name>A0A3B6DNF3_WHEAT</name>
<dbReference type="PANTHER" id="PTHR46266">
    <property type="entry name" value="TRANSCRIPTION FACTOR TT8"/>
    <property type="match status" value="1"/>
</dbReference>
<dbReference type="InterPro" id="IPR025610">
    <property type="entry name" value="MYC/MYB_N"/>
</dbReference>
<dbReference type="SMR" id="A0A3B6DNF3"/>
<protein>
    <recommendedName>
        <fullName evidence="8">BHLH domain-containing protein</fullName>
    </recommendedName>
</protein>
<organism evidence="9">
    <name type="scientific">Triticum aestivum</name>
    <name type="common">Wheat</name>
    <dbReference type="NCBI Taxonomy" id="4565"/>
    <lineage>
        <taxon>Eukaryota</taxon>
        <taxon>Viridiplantae</taxon>
        <taxon>Streptophyta</taxon>
        <taxon>Embryophyta</taxon>
        <taxon>Tracheophyta</taxon>
        <taxon>Spermatophyta</taxon>
        <taxon>Magnoliopsida</taxon>
        <taxon>Liliopsida</taxon>
        <taxon>Poales</taxon>
        <taxon>Poaceae</taxon>
        <taxon>BOP clade</taxon>
        <taxon>Pooideae</taxon>
        <taxon>Triticodae</taxon>
        <taxon>Triticeae</taxon>
        <taxon>Triticinae</taxon>
        <taxon>Triticum</taxon>
    </lineage>
</organism>
<keyword evidence="6" id="KW-0539">Nucleus</keyword>
<gene>
    <name evidence="9" type="primary">LOC123050842</name>
</gene>
<feature type="region of interest" description="Disordered" evidence="7">
    <location>
        <begin position="429"/>
        <end position="448"/>
    </location>
</feature>
<accession>A0A3B6DNF3</accession>
<evidence type="ECO:0000313" key="9">
    <source>
        <dbReference type="EnsemblPlants" id="TraesCS2D02G575600.3"/>
    </source>
</evidence>
<dbReference type="SUPFAM" id="SSF47459">
    <property type="entry name" value="HLH, helix-loop-helix DNA-binding domain"/>
    <property type="match status" value="1"/>
</dbReference>
<dbReference type="InterPro" id="IPR054502">
    <property type="entry name" value="bHLH-TF_ACT-like_plant"/>
</dbReference>
<evidence type="ECO:0000256" key="3">
    <source>
        <dbReference type="ARBA" id="ARBA00023015"/>
    </source>
</evidence>
<keyword evidence="3" id="KW-0805">Transcription regulation</keyword>
<reference evidence="9" key="2">
    <citation type="submission" date="2018-10" db="UniProtKB">
        <authorList>
            <consortium name="EnsemblPlants"/>
        </authorList>
    </citation>
    <scope>IDENTIFICATION</scope>
</reference>
<dbReference type="STRING" id="4565.A0A3B6DNF3"/>
<dbReference type="PANTHER" id="PTHR46266:SF3">
    <property type="entry name" value="TRANSCRIPTION FACTOR EGL1"/>
    <property type="match status" value="1"/>
</dbReference>
<comment type="subcellular location">
    <subcellularLocation>
        <location evidence="1">Nucleus</location>
    </subcellularLocation>
</comment>
<evidence type="ECO:0000256" key="2">
    <source>
        <dbReference type="ARBA" id="ARBA00005510"/>
    </source>
</evidence>
<comment type="similarity">
    <text evidence="2">Belongs to the bHLH protein family.</text>
</comment>